<accession>A0ABU6ZAM7</accession>
<sequence>MADLSAITMKNTNPNVGVEETFVVLEASEIRRRASLVATIFWKFWNHYNLQIFEGVAGTPGSSIGYEPSAALSKRPKTTHTKTDELWAITQGQGADIGNLADGGSLECKHLLRLEDSGEIMRARTEWRPKSVNNVGAMNQVLSGEN</sequence>
<dbReference type="EMBL" id="JASCZI010271996">
    <property type="protein sequence ID" value="MED6218977.1"/>
    <property type="molecule type" value="Genomic_DNA"/>
</dbReference>
<organism evidence="1 2">
    <name type="scientific">Stylosanthes scabra</name>
    <dbReference type="NCBI Taxonomy" id="79078"/>
    <lineage>
        <taxon>Eukaryota</taxon>
        <taxon>Viridiplantae</taxon>
        <taxon>Streptophyta</taxon>
        <taxon>Embryophyta</taxon>
        <taxon>Tracheophyta</taxon>
        <taxon>Spermatophyta</taxon>
        <taxon>Magnoliopsida</taxon>
        <taxon>eudicotyledons</taxon>
        <taxon>Gunneridae</taxon>
        <taxon>Pentapetalae</taxon>
        <taxon>rosids</taxon>
        <taxon>fabids</taxon>
        <taxon>Fabales</taxon>
        <taxon>Fabaceae</taxon>
        <taxon>Papilionoideae</taxon>
        <taxon>50 kb inversion clade</taxon>
        <taxon>dalbergioids sensu lato</taxon>
        <taxon>Dalbergieae</taxon>
        <taxon>Pterocarpus clade</taxon>
        <taxon>Stylosanthes</taxon>
    </lineage>
</organism>
<comment type="caution">
    <text evidence="1">The sequence shown here is derived from an EMBL/GenBank/DDBJ whole genome shotgun (WGS) entry which is preliminary data.</text>
</comment>
<gene>
    <name evidence="1" type="ORF">PIB30_031532</name>
</gene>
<dbReference type="Proteomes" id="UP001341840">
    <property type="component" value="Unassembled WGS sequence"/>
</dbReference>
<keyword evidence="2" id="KW-1185">Reference proteome</keyword>
<protein>
    <submittedName>
        <fullName evidence="1">Uncharacterized protein</fullName>
    </submittedName>
</protein>
<evidence type="ECO:0000313" key="2">
    <source>
        <dbReference type="Proteomes" id="UP001341840"/>
    </source>
</evidence>
<proteinExistence type="predicted"/>
<evidence type="ECO:0000313" key="1">
    <source>
        <dbReference type="EMBL" id="MED6218977.1"/>
    </source>
</evidence>
<reference evidence="1 2" key="1">
    <citation type="journal article" date="2023" name="Plants (Basel)">
        <title>Bridging the Gap: Combining Genomics and Transcriptomics Approaches to Understand Stylosanthes scabra, an Orphan Legume from the Brazilian Caatinga.</title>
        <authorList>
            <person name="Ferreira-Neto J.R.C."/>
            <person name="da Silva M.D."/>
            <person name="Binneck E."/>
            <person name="de Melo N.F."/>
            <person name="da Silva R.H."/>
            <person name="de Melo A.L.T.M."/>
            <person name="Pandolfi V."/>
            <person name="Bustamante F.O."/>
            <person name="Brasileiro-Vidal A.C."/>
            <person name="Benko-Iseppon A.M."/>
        </authorList>
    </citation>
    <scope>NUCLEOTIDE SEQUENCE [LARGE SCALE GENOMIC DNA]</scope>
    <source>
        <tissue evidence="1">Leaves</tissue>
    </source>
</reference>
<name>A0ABU6ZAM7_9FABA</name>